<dbReference type="SUPFAM" id="SSF52540">
    <property type="entry name" value="P-loop containing nucleoside triphosphate hydrolases"/>
    <property type="match status" value="1"/>
</dbReference>
<dbReference type="AlphaFoldDB" id="A0A1Z4M0X2"/>
<keyword evidence="3" id="KW-1185">Reference proteome</keyword>
<sequence>MNYQDFRIIVDRNNNIRASSEQGEVSSELRWEQNQINLTLQLIESGQTNHELFKALGSQLYQALFPDKINARFQATIAAAQANQESVRLRLIFESPELASLPWEFIYEEDTNIFLANNTETVLSRYIDVPLQQRDIKAVDLPLKVLLVISTPTDLATLDVVEEEKLIREALGKHIEAGEIELDVLQEATRQKIQQKLREKLYHIFHFIGHGVFDNNQGYIVLVDNAGKAKYMDDENFANFFLGNKNLGLVILNSCQGAVVASNQAMRGTAPNLVRRGIPAVVAMQYSIFDNTAKLFADEFYRTLALGYPVDAAIQTTRNAISMEVGLDKRDFATPVLYMRAKDGIILDIKKKFEEPIDEPVINHNLIESLEYPDGSVPLDSPFYLERDGIESVCYQTLKKPASLIRVKAPKLMGKTSLLRRIISEGIKENYQGVYLDFGSVNKEVITNLDKFLRWLCSKVALELELDNQVEIAWNPACLGSNDNCTAYFKKYILRPINSPLILVLDEVDRLFPYSEVLEDFFGMLRSWHEKGKTEEIWKQLRLVLAHSTEVYIPLDYHQSPFNAGLPVELKEFNQQQIEDLANKHGIDSQDCMLSELRKMVGGHPYLLRLGMYDVAVGKTNFQDLLQTATTEAGIYRNHLSYLLDILRAAPELVQALQQVVNSTAGVELDSVEMYKLHSLGLVVREKNHVTPRCQLYRDYFRRIS</sequence>
<reference evidence="2 3" key="1">
    <citation type="submission" date="2017-06" db="EMBL/GenBank/DDBJ databases">
        <title>Genome sequencing of cyanobaciteial culture collection at National Institute for Environmental Studies (NIES).</title>
        <authorList>
            <person name="Hirose Y."/>
            <person name="Shimura Y."/>
            <person name="Fujisawa T."/>
            <person name="Nakamura Y."/>
            <person name="Kawachi M."/>
        </authorList>
    </citation>
    <scope>NUCLEOTIDE SEQUENCE [LARGE SCALE GENOMIC DNA]</scope>
    <source>
        <strain evidence="2 3">NIES-267</strain>
    </source>
</reference>
<dbReference type="Pfam" id="PF14516">
    <property type="entry name" value="AAA_35"/>
    <property type="match status" value="1"/>
</dbReference>
<feature type="domain" description="CHAT" evidence="1">
    <location>
        <begin position="55"/>
        <end position="322"/>
    </location>
</feature>
<protein>
    <recommendedName>
        <fullName evidence="1">CHAT domain-containing protein</fullName>
    </recommendedName>
</protein>
<accession>A0A1Z4M0X2</accession>
<proteinExistence type="predicted"/>
<dbReference type="InterPro" id="IPR027417">
    <property type="entry name" value="P-loop_NTPase"/>
</dbReference>
<dbReference type="Pfam" id="PF12770">
    <property type="entry name" value="CHAT"/>
    <property type="match status" value="1"/>
</dbReference>
<dbReference type="Proteomes" id="UP000218418">
    <property type="component" value="Chromosome"/>
</dbReference>
<evidence type="ECO:0000313" key="2">
    <source>
        <dbReference type="EMBL" id="BAY87061.1"/>
    </source>
</evidence>
<organism evidence="2 3">
    <name type="scientific">Calothrix parasitica NIES-267</name>
    <dbReference type="NCBI Taxonomy" id="1973488"/>
    <lineage>
        <taxon>Bacteria</taxon>
        <taxon>Bacillati</taxon>
        <taxon>Cyanobacteriota</taxon>
        <taxon>Cyanophyceae</taxon>
        <taxon>Nostocales</taxon>
        <taxon>Calotrichaceae</taxon>
        <taxon>Calothrix</taxon>
    </lineage>
</organism>
<evidence type="ECO:0000313" key="3">
    <source>
        <dbReference type="Proteomes" id="UP000218418"/>
    </source>
</evidence>
<gene>
    <name evidence="2" type="ORF">NIES267_65720</name>
</gene>
<evidence type="ECO:0000259" key="1">
    <source>
        <dbReference type="Pfam" id="PF12770"/>
    </source>
</evidence>
<name>A0A1Z4M0X2_9CYAN</name>
<dbReference type="OrthoDB" id="5522963at2"/>
<dbReference type="InterPro" id="IPR024983">
    <property type="entry name" value="CHAT_dom"/>
</dbReference>
<dbReference type="EMBL" id="AP018227">
    <property type="protein sequence ID" value="BAY87061.1"/>
    <property type="molecule type" value="Genomic_DNA"/>
</dbReference>
<dbReference type="Gene3D" id="3.40.50.300">
    <property type="entry name" value="P-loop containing nucleotide triphosphate hydrolases"/>
    <property type="match status" value="1"/>
</dbReference>